<keyword evidence="10" id="KW-1185">Reference proteome</keyword>
<evidence type="ECO:0000259" key="7">
    <source>
        <dbReference type="SMART" id="SM00853"/>
    </source>
</evidence>
<dbReference type="Pfam" id="PF08676">
    <property type="entry name" value="MutL_C"/>
    <property type="match status" value="1"/>
</dbReference>
<dbReference type="CDD" id="cd16926">
    <property type="entry name" value="HATPase_MutL-MLH-PMS-like"/>
    <property type="match status" value="1"/>
</dbReference>
<dbReference type="InterPro" id="IPR014721">
    <property type="entry name" value="Ribsml_uS5_D2-typ_fold_subgr"/>
</dbReference>
<keyword evidence="3 5" id="KW-0227">DNA damage</keyword>
<evidence type="ECO:0000256" key="4">
    <source>
        <dbReference type="ARBA" id="ARBA00023204"/>
    </source>
</evidence>
<dbReference type="Gene3D" id="3.30.565.10">
    <property type="entry name" value="Histidine kinase-like ATPase, C-terminal domain"/>
    <property type="match status" value="1"/>
</dbReference>
<evidence type="ECO:0000256" key="1">
    <source>
        <dbReference type="ARBA" id="ARBA00006082"/>
    </source>
</evidence>
<evidence type="ECO:0000256" key="6">
    <source>
        <dbReference type="SAM" id="MobiDB-lite"/>
    </source>
</evidence>
<dbReference type="SUPFAM" id="SSF118116">
    <property type="entry name" value="DNA mismatch repair protein MutL"/>
    <property type="match status" value="1"/>
</dbReference>
<dbReference type="Gene3D" id="3.30.1370.100">
    <property type="entry name" value="MutL, C-terminal domain, regulatory subdomain"/>
    <property type="match status" value="1"/>
</dbReference>
<dbReference type="SUPFAM" id="SSF55874">
    <property type="entry name" value="ATPase domain of HSP90 chaperone/DNA topoisomerase II/histidine kinase"/>
    <property type="match status" value="1"/>
</dbReference>
<dbReference type="CDD" id="cd00782">
    <property type="entry name" value="MutL_Trans"/>
    <property type="match status" value="1"/>
</dbReference>
<dbReference type="SMART" id="SM00853">
    <property type="entry name" value="MutL_C"/>
    <property type="match status" value="1"/>
</dbReference>
<dbReference type="GO" id="GO:0006298">
    <property type="term" value="P:mismatch repair"/>
    <property type="evidence" value="ECO:0007669"/>
    <property type="project" value="UniProtKB-UniRule"/>
</dbReference>
<dbReference type="Gene3D" id="3.30.1540.20">
    <property type="entry name" value="MutL, C-terminal domain, dimerisation subdomain"/>
    <property type="match status" value="1"/>
</dbReference>
<dbReference type="NCBIfam" id="TIGR00585">
    <property type="entry name" value="mutl"/>
    <property type="match status" value="1"/>
</dbReference>
<keyword evidence="4 5" id="KW-0234">DNA repair</keyword>
<feature type="domain" description="MutL C-terminal dimerisation" evidence="7">
    <location>
        <begin position="441"/>
        <end position="582"/>
    </location>
</feature>
<dbReference type="PANTHER" id="PTHR10073">
    <property type="entry name" value="DNA MISMATCH REPAIR PROTEIN MLH, PMS, MUTL"/>
    <property type="match status" value="1"/>
</dbReference>
<dbReference type="Gene3D" id="3.30.230.10">
    <property type="match status" value="1"/>
</dbReference>
<sequence length="623" mass="69934">MPDIVKLLSDNIANQIAAGEVVQRPASAIKELLENAIDSGASKVDVVIKDAGKTLMQVIDNGCGMTETDARMAFERHATSKIATSDDLFNIRTKGFRGEALASIAAVAQVELKTRQHDVELGNKLKIEGSKVIEQDHISCPVGSNFMVKNLFFNVPARRNFLKSNAVETRHIIDEIERVALAHPDVHFTFHNNGSEVFNLPPGNHRQRIVGIFGKRYNERLVPIQEETTIVNLSGYVIKPEFCKRTRGEQFFFVNNRFIKNHYLNNAVKRAYDQLLNKDQYASYFIFMELDPKTIDINIHPTKTEVKFEDDKSMYAIINSAVRNSLGKFNIAPTIDFNQENSFNVPPIPKNKVIVEPQVKVDPTFNPFKEDGSSSGGQRSSSSGGGNSFRIRQSAQQIEANLEMLSNANADAEQLKMSDNISDESNLERNSTGKVMYGAEKTSQLHGKYILTQVRSSLIIIDQHRAHCQVLFERFKSMMEQGEVMTQRLLFPQMVELDSSDYGVMMDLLPEVKKLGFDMESLGKNTITINGVPVGMKEDDLGKVVEGFIEQCKDNASLVTKEKDQMAWNLAKSGSIKRGKLLSLEEMNMLIDELFGCASSEYDFKGNKIVVRMEESEIDEKFA</sequence>
<dbReference type="InterPro" id="IPR042120">
    <property type="entry name" value="MutL_C_dimsub"/>
</dbReference>
<dbReference type="InterPro" id="IPR038973">
    <property type="entry name" value="MutL/Mlh/Pms-like"/>
</dbReference>
<dbReference type="SUPFAM" id="SSF54211">
    <property type="entry name" value="Ribosomal protein S5 domain 2-like"/>
    <property type="match status" value="1"/>
</dbReference>
<feature type="domain" description="DNA mismatch repair protein S5" evidence="8">
    <location>
        <begin position="209"/>
        <end position="327"/>
    </location>
</feature>
<dbReference type="InterPro" id="IPR020667">
    <property type="entry name" value="DNA_mismatch_repair_MutL"/>
</dbReference>
<evidence type="ECO:0000256" key="5">
    <source>
        <dbReference type="HAMAP-Rule" id="MF_00149"/>
    </source>
</evidence>
<dbReference type="GO" id="GO:0032300">
    <property type="term" value="C:mismatch repair complex"/>
    <property type="evidence" value="ECO:0007669"/>
    <property type="project" value="InterPro"/>
</dbReference>
<dbReference type="Proteomes" id="UP000683507">
    <property type="component" value="Chromosome"/>
</dbReference>
<dbReference type="InterPro" id="IPR014790">
    <property type="entry name" value="MutL_C"/>
</dbReference>
<dbReference type="AlphaFoldDB" id="A0A916JKH9"/>
<accession>A0A916JKH9</accession>
<dbReference type="FunFam" id="3.30.565.10:FF:000003">
    <property type="entry name" value="DNA mismatch repair endonuclease MutL"/>
    <property type="match status" value="1"/>
</dbReference>
<dbReference type="SMART" id="SM01340">
    <property type="entry name" value="DNA_mis_repair"/>
    <property type="match status" value="1"/>
</dbReference>
<dbReference type="InterPro" id="IPR002099">
    <property type="entry name" value="MutL/Mlh/PMS"/>
</dbReference>
<name>A0A916JKH9_9FLAO</name>
<evidence type="ECO:0000259" key="8">
    <source>
        <dbReference type="SMART" id="SM01340"/>
    </source>
</evidence>
<dbReference type="InterPro" id="IPR036890">
    <property type="entry name" value="HATPase_C_sf"/>
</dbReference>
<dbReference type="RefSeq" id="WP_258541159.1">
    <property type="nucleotide sequence ID" value="NZ_OU015584.1"/>
</dbReference>
<dbReference type="PANTHER" id="PTHR10073:SF12">
    <property type="entry name" value="DNA MISMATCH REPAIR PROTEIN MLH1"/>
    <property type="match status" value="1"/>
</dbReference>
<reference evidence="9" key="1">
    <citation type="submission" date="2021-04" db="EMBL/GenBank/DDBJ databases">
        <authorList>
            <person name="Rodrigo-Torres L."/>
            <person name="Arahal R. D."/>
            <person name="Lucena T."/>
        </authorList>
    </citation>
    <scope>NUCLEOTIDE SEQUENCE</scope>
    <source>
        <strain evidence="9">AS29M-1</strain>
    </source>
</reference>
<dbReference type="GO" id="GO:0016887">
    <property type="term" value="F:ATP hydrolysis activity"/>
    <property type="evidence" value="ECO:0007669"/>
    <property type="project" value="InterPro"/>
</dbReference>
<dbReference type="InterPro" id="IPR013507">
    <property type="entry name" value="DNA_mismatch_S5_2-like"/>
</dbReference>
<feature type="region of interest" description="Disordered" evidence="6">
    <location>
        <begin position="364"/>
        <end position="389"/>
    </location>
</feature>
<evidence type="ECO:0000313" key="10">
    <source>
        <dbReference type="Proteomes" id="UP000683507"/>
    </source>
</evidence>
<dbReference type="InterPro" id="IPR037198">
    <property type="entry name" value="MutL_C_sf"/>
</dbReference>
<dbReference type="PROSITE" id="PS00058">
    <property type="entry name" value="DNA_MISMATCH_REPAIR_1"/>
    <property type="match status" value="1"/>
</dbReference>
<dbReference type="InterPro" id="IPR020568">
    <property type="entry name" value="Ribosomal_Su5_D2-typ_SF"/>
</dbReference>
<dbReference type="Pfam" id="PF01119">
    <property type="entry name" value="DNA_mis_repair"/>
    <property type="match status" value="1"/>
</dbReference>
<comment type="function">
    <text evidence="5">This protein is involved in the repair of mismatches in DNA. It is required for dam-dependent methyl-directed DNA mismatch repair. May act as a 'molecular matchmaker', a protein that promotes the formation of a stable complex between two or more DNA-binding proteins in an ATP-dependent manner without itself being part of a final effector complex.</text>
</comment>
<dbReference type="EMBL" id="OU015584">
    <property type="protein sequence ID" value="CAG5079413.1"/>
    <property type="molecule type" value="Genomic_DNA"/>
</dbReference>
<dbReference type="GO" id="GO:0030983">
    <property type="term" value="F:mismatched DNA binding"/>
    <property type="evidence" value="ECO:0007669"/>
    <property type="project" value="InterPro"/>
</dbReference>
<evidence type="ECO:0000256" key="2">
    <source>
        <dbReference type="ARBA" id="ARBA00021975"/>
    </source>
</evidence>
<dbReference type="KEGG" id="ptan:CRYO30217_00938"/>
<dbReference type="InterPro" id="IPR042121">
    <property type="entry name" value="MutL_C_regsub"/>
</dbReference>
<evidence type="ECO:0000313" key="9">
    <source>
        <dbReference type="EMBL" id="CAG5079413.1"/>
    </source>
</evidence>
<comment type="similarity">
    <text evidence="1 5">Belongs to the DNA mismatch repair MutL/HexB family.</text>
</comment>
<dbReference type="Pfam" id="PF13589">
    <property type="entry name" value="HATPase_c_3"/>
    <property type="match status" value="1"/>
</dbReference>
<organism evidence="9 10">
    <name type="scientific">Parvicella tangerina</name>
    <dbReference type="NCBI Taxonomy" id="2829795"/>
    <lineage>
        <taxon>Bacteria</taxon>
        <taxon>Pseudomonadati</taxon>
        <taxon>Bacteroidota</taxon>
        <taxon>Flavobacteriia</taxon>
        <taxon>Flavobacteriales</taxon>
        <taxon>Parvicellaceae</taxon>
        <taxon>Parvicella</taxon>
    </lineage>
</organism>
<dbReference type="GO" id="GO:0005524">
    <property type="term" value="F:ATP binding"/>
    <property type="evidence" value="ECO:0007669"/>
    <property type="project" value="InterPro"/>
</dbReference>
<evidence type="ECO:0000256" key="3">
    <source>
        <dbReference type="ARBA" id="ARBA00022763"/>
    </source>
</evidence>
<dbReference type="InterPro" id="IPR014762">
    <property type="entry name" value="DNA_mismatch_repair_CS"/>
</dbReference>
<dbReference type="GO" id="GO:0140664">
    <property type="term" value="F:ATP-dependent DNA damage sensor activity"/>
    <property type="evidence" value="ECO:0007669"/>
    <property type="project" value="InterPro"/>
</dbReference>
<proteinExistence type="inferred from homology"/>
<dbReference type="HAMAP" id="MF_00149">
    <property type="entry name" value="DNA_mis_repair"/>
    <property type="match status" value="1"/>
</dbReference>
<protein>
    <recommendedName>
        <fullName evidence="2 5">DNA mismatch repair protein MutL</fullName>
    </recommendedName>
</protein>
<gene>
    <name evidence="5 9" type="primary">mutL</name>
    <name evidence="9" type="ORF">CRYO30217_00938</name>
</gene>